<gene>
    <name evidence="1" type="ORF">SEMRO_602_G173670.1</name>
</gene>
<comment type="caution">
    <text evidence="1">The sequence shown here is derived from an EMBL/GenBank/DDBJ whole genome shotgun (WGS) entry which is preliminary data.</text>
</comment>
<sequence length="374" mass="42261">MINLAIRRSVLPGRQLLTGSWPRTRSGVHPRTCSFRTLLSSTADDNSSSTSNSSGNKRLEYQHAFHAGNFADVFKHVMLVMLLQRMILPKNKSMSYVETHAGAGLYELADTSSTDYEKEHQRGVWQLLDLIHQKDPGDLPESVVTYLDIVRSFQVPQKEDAPTRLIYPGSPLFAASLLAKQQSPQTSTIQHSMHLYEKFPAPLDLLRHHLDEYLAATSNSNSIDTFLHCDDGYKGLTKYAQSTSSLPPRALILLDPPYQYGSDTDQIVATCRALRQHWRSARIVIWHPVRPDHADKLERLYRMLGAENDDEILAVEVYAPSSSDDDRKPDVGTGMIMIQPPYGMDTECQQVLPTLWKMLHPSSDAQHAIQIRWL</sequence>
<organism evidence="1 2">
    <name type="scientific">Seminavis robusta</name>
    <dbReference type="NCBI Taxonomy" id="568900"/>
    <lineage>
        <taxon>Eukaryota</taxon>
        <taxon>Sar</taxon>
        <taxon>Stramenopiles</taxon>
        <taxon>Ochrophyta</taxon>
        <taxon>Bacillariophyta</taxon>
        <taxon>Bacillariophyceae</taxon>
        <taxon>Bacillariophycidae</taxon>
        <taxon>Naviculales</taxon>
        <taxon>Naviculaceae</taxon>
        <taxon>Seminavis</taxon>
    </lineage>
</organism>
<protein>
    <submittedName>
        <fullName evidence="1">Protein involved in catabolism of external DNA</fullName>
    </submittedName>
</protein>
<evidence type="ECO:0000313" key="2">
    <source>
        <dbReference type="Proteomes" id="UP001153069"/>
    </source>
</evidence>
<dbReference type="GO" id="GO:0036307">
    <property type="term" value="F:23S rRNA (adenine(2030)-N(6))-methyltransferase activity"/>
    <property type="evidence" value="ECO:0007669"/>
    <property type="project" value="TreeGrafter"/>
</dbReference>
<dbReference type="PANTHER" id="PTHR37426:SF1">
    <property type="entry name" value="RIBOSOMAL RNA LARGE SUBUNIT METHYLTRANSFERASE J"/>
    <property type="match status" value="1"/>
</dbReference>
<evidence type="ECO:0000313" key="1">
    <source>
        <dbReference type="EMBL" id="CAB9513607.1"/>
    </source>
</evidence>
<dbReference type="Pfam" id="PF04378">
    <property type="entry name" value="RsmJ"/>
    <property type="match status" value="1"/>
</dbReference>
<dbReference type="OrthoDB" id="6501018at2759"/>
<dbReference type="InterPro" id="IPR007473">
    <property type="entry name" value="RlmJ"/>
</dbReference>
<proteinExistence type="predicted"/>
<keyword evidence="2" id="KW-1185">Reference proteome</keyword>
<dbReference type="PANTHER" id="PTHR37426">
    <property type="entry name" value="RIBOSOMAL RNA LARGE SUBUNIT METHYLTRANSFERASE J"/>
    <property type="match status" value="1"/>
</dbReference>
<dbReference type="Gene3D" id="3.40.50.150">
    <property type="entry name" value="Vaccinia Virus protein VP39"/>
    <property type="match status" value="1"/>
</dbReference>
<dbReference type="InterPro" id="IPR029063">
    <property type="entry name" value="SAM-dependent_MTases_sf"/>
</dbReference>
<dbReference type="SUPFAM" id="SSF53335">
    <property type="entry name" value="S-adenosyl-L-methionine-dependent methyltransferases"/>
    <property type="match status" value="1"/>
</dbReference>
<name>A0A9N8E2X5_9STRA</name>
<dbReference type="GO" id="GO:0070475">
    <property type="term" value="P:rRNA base methylation"/>
    <property type="evidence" value="ECO:0007669"/>
    <property type="project" value="InterPro"/>
</dbReference>
<dbReference type="AlphaFoldDB" id="A0A9N8E2X5"/>
<reference evidence="1" key="1">
    <citation type="submission" date="2020-06" db="EMBL/GenBank/DDBJ databases">
        <authorList>
            <consortium name="Plant Systems Biology data submission"/>
        </authorList>
    </citation>
    <scope>NUCLEOTIDE SEQUENCE</scope>
    <source>
        <strain evidence="1">D6</strain>
    </source>
</reference>
<dbReference type="EMBL" id="CAICTM010000601">
    <property type="protein sequence ID" value="CAB9513607.1"/>
    <property type="molecule type" value="Genomic_DNA"/>
</dbReference>
<dbReference type="Proteomes" id="UP001153069">
    <property type="component" value="Unassembled WGS sequence"/>
</dbReference>
<accession>A0A9N8E2X5</accession>
<dbReference type="GO" id="GO:0005829">
    <property type="term" value="C:cytosol"/>
    <property type="evidence" value="ECO:0007669"/>
    <property type="project" value="TreeGrafter"/>
</dbReference>